<dbReference type="InterPro" id="IPR013767">
    <property type="entry name" value="PAS_fold"/>
</dbReference>
<name>A0A820CUH1_9BILA</name>
<dbReference type="Gene3D" id="3.30.450.20">
    <property type="entry name" value="PAS domain"/>
    <property type="match status" value="1"/>
</dbReference>
<dbReference type="Pfam" id="PF00989">
    <property type="entry name" value="PAS"/>
    <property type="match status" value="1"/>
</dbReference>
<feature type="domain" description="PAS" evidence="1">
    <location>
        <begin position="23"/>
        <end position="93"/>
    </location>
</feature>
<proteinExistence type="predicted"/>
<gene>
    <name evidence="3" type="ORF">OVN521_LOCUS27846</name>
    <name evidence="2" type="ORF">WKI299_LOCUS4580</name>
</gene>
<dbReference type="EMBL" id="CAJOBG010007860">
    <property type="protein sequence ID" value="CAF4228597.1"/>
    <property type="molecule type" value="Genomic_DNA"/>
</dbReference>
<dbReference type="GO" id="GO:0006355">
    <property type="term" value="P:regulation of DNA-templated transcription"/>
    <property type="evidence" value="ECO:0007669"/>
    <property type="project" value="InterPro"/>
</dbReference>
<evidence type="ECO:0000259" key="1">
    <source>
        <dbReference type="PROSITE" id="PS50112"/>
    </source>
</evidence>
<evidence type="ECO:0000313" key="2">
    <source>
        <dbReference type="EMBL" id="CAF1997386.1"/>
    </source>
</evidence>
<dbReference type="Proteomes" id="UP000663866">
    <property type="component" value="Unassembled WGS sequence"/>
</dbReference>
<dbReference type="AlphaFoldDB" id="A0A820CUH1"/>
<evidence type="ECO:0000313" key="3">
    <source>
        <dbReference type="EMBL" id="CAF4228597.1"/>
    </source>
</evidence>
<dbReference type="EMBL" id="CAJNRF010001164">
    <property type="protein sequence ID" value="CAF1997386.1"/>
    <property type="molecule type" value="Genomic_DNA"/>
</dbReference>
<keyword evidence="4" id="KW-1185">Reference proteome</keyword>
<dbReference type="CDD" id="cd00130">
    <property type="entry name" value="PAS"/>
    <property type="match status" value="1"/>
</dbReference>
<protein>
    <recommendedName>
        <fullName evidence="1">PAS domain-containing protein</fullName>
    </recommendedName>
</protein>
<dbReference type="Proteomes" id="UP000663856">
    <property type="component" value="Unassembled WGS sequence"/>
</dbReference>
<dbReference type="SUPFAM" id="SSF55785">
    <property type="entry name" value="PYP-like sensor domain (PAS domain)"/>
    <property type="match status" value="1"/>
</dbReference>
<comment type="caution">
    <text evidence="3">The sequence shown here is derived from an EMBL/GenBank/DDBJ whole genome shotgun (WGS) entry which is preliminary data.</text>
</comment>
<dbReference type="InterPro" id="IPR035965">
    <property type="entry name" value="PAS-like_dom_sf"/>
</dbReference>
<dbReference type="PROSITE" id="PS50112">
    <property type="entry name" value="PAS"/>
    <property type="match status" value="1"/>
</dbReference>
<evidence type="ECO:0000313" key="4">
    <source>
        <dbReference type="Proteomes" id="UP000663866"/>
    </source>
</evidence>
<organism evidence="3 4">
    <name type="scientific">Rotaria magnacalcarata</name>
    <dbReference type="NCBI Taxonomy" id="392030"/>
    <lineage>
        <taxon>Eukaryota</taxon>
        <taxon>Metazoa</taxon>
        <taxon>Spiralia</taxon>
        <taxon>Gnathifera</taxon>
        <taxon>Rotifera</taxon>
        <taxon>Eurotatoria</taxon>
        <taxon>Bdelloidea</taxon>
        <taxon>Philodinida</taxon>
        <taxon>Philodinidae</taxon>
        <taxon>Rotaria</taxon>
    </lineage>
</organism>
<dbReference type="InterPro" id="IPR000014">
    <property type="entry name" value="PAS"/>
</dbReference>
<accession>A0A820CUH1</accession>
<reference evidence="3" key="1">
    <citation type="submission" date="2021-02" db="EMBL/GenBank/DDBJ databases">
        <authorList>
            <person name="Nowell W R."/>
        </authorList>
    </citation>
    <scope>NUCLEOTIDE SEQUENCE</scope>
</reference>
<dbReference type="SMART" id="SM00091">
    <property type="entry name" value="PAS"/>
    <property type="match status" value="1"/>
</dbReference>
<sequence length="189" mass="21724">MSDGNKFDVTAYAQQRQQNRLPLEEMGNVLLDAMQGTLICLDNNHIIIDASKTIKNYFGFEQAEIIGVSILLLIEDSERDLFSKFLSSTSQSFDVCCVRMIVAVTNEYRQVKIHRKRKFNQDNADVHSTTHRYSGAVGTILVVTLDDSSYIDLTLFDVHKEEFYTKMNLIGEITFEDHRYGSFTQKNIY</sequence>